<dbReference type="CDD" id="cd04301">
    <property type="entry name" value="NAT_SF"/>
    <property type="match status" value="1"/>
</dbReference>
<proteinExistence type="predicted"/>
<reference evidence="2 3" key="1">
    <citation type="submission" date="2020-09" db="EMBL/GenBank/DDBJ databases">
        <title>Sinomicrobium weinanense sp. nov., a halophilic bacteria isolated from saline-alkali soil.</title>
        <authorList>
            <person name="Wu P."/>
            <person name="Ren H."/>
            <person name="Mei Y."/>
            <person name="Liang Y."/>
            <person name="Chen Z."/>
        </authorList>
    </citation>
    <scope>NUCLEOTIDE SEQUENCE [LARGE SCALE GENOMIC DNA]</scope>
    <source>
        <strain evidence="2 3">FJxs</strain>
    </source>
</reference>
<organism evidence="2 3">
    <name type="scientific">Sinomicrobium weinanense</name>
    <dbReference type="NCBI Taxonomy" id="2842200"/>
    <lineage>
        <taxon>Bacteria</taxon>
        <taxon>Pseudomonadati</taxon>
        <taxon>Bacteroidota</taxon>
        <taxon>Flavobacteriia</taxon>
        <taxon>Flavobacteriales</taxon>
        <taxon>Flavobacteriaceae</taxon>
        <taxon>Sinomicrobium</taxon>
    </lineage>
</organism>
<dbReference type="EMBL" id="JACVDC010000067">
    <property type="protein sequence ID" value="MBC9797661.1"/>
    <property type="molecule type" value="Genomic_DNA"/>
</dbReference>
<name>A0A926JUZ7_9FLAO</name>
<evidence type="ECO:0000259" key="1">
    <source>
        <dbReference type="PROSITE" id="PS51186"/>
    </source>
</evidence>
<evidence type="ECO:0000313" key="3">
    <source>
        <dbReference type="Proteomes" id="UP000653730"/>
    </source>
</evidence>
<dbReference type="AlphaFoldDB" id="A0A926JUZ7"/>
<evidence type="ECO:0000313" key="2">
    <source>
        <dbReference type="EMBL" id="MBC9797661.1"/>
    </source>
</evidence>
<sequence>MDTGNFKLELIPGDKIFTIIPLLRQLDGEISTEILEQRLKGMVEEGYKCLGVYDENKLIGVSGLWILTKYYVGKHIEPDNVVIHSDYRGRGIGKLMMNWIFDYARSMGCDASELNCYVSNPEGVKFWVNSGYKIIGYHFQKKLG</sequence>
<dbReference type="GO" id="GO:0016747">
    <property type="term" value="F:acyltransferase activity, transferring groups other than amino-acyl groups"/>
    <property type="evidence" value="ECO:0007669"/>
    <property type="project" value="InterPro"/>
</dbReference>
<dbReference type="Pfam" id="PF00583">
    <property type="entry name" value="Acetyltransf_1"/>
    <property type="match status" value="1"/>
</dbReference>
<protein>
    <submittedName>
        <fullName evidence="2">GNAT family N-acetyltransferase</fullName>
    </submittedName>
</protein>
<dbReference type="RefSeq" id="WP_187966794.1">
    <property type="nucleotide sequence ID" value="NZ_JACVDC010000067.1"/>
</dbReference>
<dbReference type="Proteomes" id="UP000653730">
    <property type="component" value="Unassembled WGS sequence"/>
</dbReference>
<dbReference type="SUPFAM" id="SSF55729">
    <property type="entry name" value="Acyl-CoA N-acyltransferases (Nat)"/>
    <property type="match status" value="1"/>
</dbReference>
<dbReference type="InterPro" id="IPR016181">
    <property type="entry name" value="Acyl_CoA_acyltransferase"/>
</dbReference>
<dbReference type="InterPro" id="IPR000182">
    <property type="entry name" value="GNAT_dom"/>
</dbReference>
<comment type="caution">
    <text evidence="2">The sequence shown here is derived from an EMBL/GenBank/DDBJ whole genome shotgun (WGS) entry which is preliminary data.</text>
</comment>
<feature type="domain" description="N-acetyltransferase" evidence="1">
    <location>
        <begin position="6"/>
        <end position="144"/>
    </location>
</feature>
<keyword evidence="3" id="KW-1185">Reference proteome</keyword>
<dbReference type="PROSITE" id="PS51186">
    <property type="entry name" value="GNAT"/>
    <property type="match status" value="1"/>
</dbReference>
<accession>A0A926JUZ7</accession>
<gene>
    <name evidence="2" type="ORF">IBL28_16945</name>
</gene>
<dbReference type="Gene3D" id="3.40.630.30">
    <property type="match status" value="1"/>
</dbReference>